<dbReference type="NCBIfam" id="TIGR01662">
    <property type="entry name" value="HAD-SF-IIIA"/>
    <property type="match status" value="1"/>
</dbReference>
<dbReference type="InterPro" id="IPR006549">
    <property type="entry name" value="HAD-SF_hydro_IIIA"/>
</dbReference>
<dbReference type="GO" id="GO:0008962">
    <property type="term" value="F:phosphatidylglycerophosphatase activity"/>
    <property type="evidence" value="ECO:0007669"/>
    <property type="project" value="InterPro"/>
</dbReference>
<dbReference type="RefSeq" id="WP_177173425.1">
    <property type="nucleotide sequence ID" value="NZ_FODY01000001.1"/>
</dbReference>
<sequence length="176" mass="19897">MTILFYKLFCPDLYVKSLQEIPWAGISQKNIKGLLFDLDNTLLPWGGCQIPGEISNWLQCAKEKGLQLCLVSNSYEKRVAGIARSLNIDYISWARKPANYGFAKAIRNMGLVPQEVAVIGDQIFTDIYGGNRLGCYTILVVPLSSHELPITKLVRMLERRLLVKLEQRGLLIKLNK</sequence>
<name>A0A1H8P0Q6_9FIRM</name>
<gene>
    <name evidence="1" type="ORF">SAMN04490178_101293</name>
</gene>
<dbReference type="PANTHER" id="PTHR19288:SF25">
    <property type="entry name" value="PHOSPHATIDYLGLYCEROPHOSPHATASE GEP4, MITOCHONDRIAL"/>
    <property type="match status" value="1"/>
</dbReference>
<proteinExistence type="predicted"/>
<evidence type="ECO:0000313" key="2">
    <source>
        <dbReference type="Proteomes" id="UP000198847"/>
    </source>
</evidence>
<evidence type="ECO:0008006" key="3">
    <source>
        <dbReference type="Google" id="ProtNLM"/>
    </source>
</evidence>
<dbReference type="InterPro" id="IPR036412">
    <property type="entry name" value="HAD-like_sf"/>
</dbReference>
<dbReference type="GO" id="GO:0005737">
    <property type="term" value="C:cytoplasm"/>
    <property type="evidence" value="ECO:0007669"/>
    <property type="project" value="TreeGrafter"/>
</dbReference>
<dbReference type="CDD" id="cd16416">
    <property type="entry name" value="HAD_BsYqeG-like"/>
    <property type="match status" value="1"/>
</dbReference>
<dbReference type="InterPro" id="IPR023214">
    <property type="entry name" value="HAD_sf"/>
</dbReference>
<dbReference type="Gene3D" id="3.40.50.1000">
    <property type="entry name" value="HAD superfamily/HAD-like"/>
    <property type="match status" value="1"/>
</dbReference>
<protein>
    <recommendedName>
        <fullName evidence="3">YqeG family HAD IIIA-type phosphatase</fullName>
    </recommendedName>
</protein>
<evidence type="ECO:0000313" key="1">
    <source>
        <dbReference type="EMBL" id="SEO35341.1"/>
    </source>
</evidence>
<dbReference type="NCBIfam" id="TIGR01668">
    <property type="entry name" value="YqeG_hyp_ppase"/>
    <property type="match status" value="1"/>
</dbReference>
<keyword evidence="2" id="KW-1185">Reference proteome</keyword>
<dbReference type="SUPFAM" id="SSF56784">
    <property type="entry name" value="HAD-like"/>
    <property type="match status" value="1"/>
</dbReference>
<dbReference type="PANTHER" id="PTHR19288">
    <property type="entry name" value="4-NITROPHENYLPHOSPHATASE-RELATED"/>
    <property type="match status" value="1"/>
</dbReference>
<organism evidence="1 2">
    <name type="scientific">Propionispora vibrioides</name>
    <dbReference type="NCBI Taxonomy" id="112903"/>
    <lineage>
        <taxon>Bacteria</taxon>
        <taxon>Bacillati</taxon>
        <taxon>Bacillota</taxon>
        <taxon>Negativicutes</taxon>
        <taxon>Selenomonadales</taxon>
        <taxon>Sporomusaceae</taxon>
        <taxon>Propionispora</taxon>
    </lineage>
</organism>
<accession>A0A1H8P0Q6</accession>
<dbReference type="STRING" id="112903.SAMN04490178_101293"/>
<dbReference type="AlphaFoldDB" id="A0A1H8P0Q6"/>
<dbReference type="EMBL" id="FODY01000001">
    <property type="protein sequence ID" value="SEO35341.1"/>
    <property type="molecule type" value="Genomic_DNA"/>
</dbReference>
<dbReference type="Pfam" id="PF00702">
    <property type="entry name" value="Hydrolase"/>
    <property type="match status" value="1"/>
</dbReference>
<reference evidence="1 2" key="1">
    <citation type="submission" date="2016-10" db="EMBL/GenBank/DDBJ databases">
        <authorList>
            <person name="de Groot N.N."/>
        </authorList>
    </citation>
    <scope>NUCLEOTIDE SEQUENCE [LARGE SCALE GENOMIC DNA]</scope>
    <source>
        <strain evidence="1 2">DSM 13305</strain>
    </source>
</reference>
<dbReference type="Proteomes" id="UP000198847">
    <property type="component" value="Unassembled WGS sequence"/>
</dbReference>
<dbReference type="InterPro" id="IPR010021">
    <property type="entry name" value="PGPP1/Gep4"/>
</dbReference>